<reference evidence="4" key="1">
    <citation type="submission" date="2019-12" db="EMBL/GenBank/DDBJ databases">
        <authorList>
            <person name="Awala S.I."/>
            <person name="Rhee S.K."/>
        </authorList>
    </citation>
    <scope>NUCLEOTIDE SEQUENCE [LARGE SCALE GENOMIC DNA]</scope>
    <source>
        <strain evidence="4">IM1</strain>
    </source>
</reference>
<dbReference type="CDD" id="cd03811">
    <property type="entry name" value="GT4_GT28_WabH-like"/>
    <property type="match status" value="1"/>
</dbReference>
<dbReference type="Pfam" id="PF13439">
    <property type="entry name" value="Glyco_transf_4"/>
    <property type="match status" value="1"/>
</dbReference>
<dbReference type="InterPro" id="IPR001296">
    <property type="entry name" value="Glyco_trans_1"/>
</dbReference>
<keyword evidence="4" id="KW-1185">Reference proteome</keyword>
<gene>
    <name evidence="3" type="ORF">GNH96_05840</name>
</gene>
<evidence type="ECO:0000313" key="3">
    <source>
        <dbReference type="EMBL" id="QJD29535.1"/>
    </source>
</evidence>
<dbReference type="AlphaFoldDB" id="A0A858Q6W4"/>
<evidence type="ECO:0000313" key="4">
    <source>
        <dbReference type="Proteomes" id="UP000503004"/>
    </source>
</evidence>
<dbReference type="Gene3D" id="3.40.50.2000">
    <property type="entry name" value="Glycogen Phosphorylase B"/>
    <property type="match status" value="2"/>
</dbReference>
<dbReference type="RefSeq" id="WP_169602818.1">
    <property type="nucleotide sequence ID" value="NZ_CP046565.1"/>
</dbReference>
<protein>
    <submittedName>
        <fullName evidence="3">Glycosyltransferase</fullName>
    </submittedName>
</protein>
<evidence type="ECO:0000259" key="1">
    <source>
        <dbReference type="Pfam" id="PF00534"/>
    </source>
</evidence>
<dbReference type="KEGG" id="metu:GNH96_05840"/>
<feature type="domain" description="Glycosyltransferase subfamily 4-like N-terminal" evidence="2">
    <location>
        <begin position="21"/>
        <end position="181"/>
    </location>
</feature>
<accession>A0A858Q6W4</accession>
<evidence type="ECO:0000259" key="2">
    <source>
        <dbReference type="Pfam" id="PF13439"/>
    </source>
</evidence>
<dbReference type="SUPFAM" id="SSF53756">
    <property type="entry name" value="UDP-Glycosyltransferase/glycogen phosphorylase"/>
    <property type="match status" value="1"/>
</dbReference>
<dbReference type="EMBL" id="CP046565">
    <property type="protein sequence ID" value="QJD29535.1"/>
    <property type="molecule type" value="Genomic_DNA"/>
</dbReference>
<dbReference type="Pfam" id="PF00534">
    <property type="entry name" value="Glycos_transf_1"/>
    <property type="match status" value="1"/>
</dbReference>
<feature type="domain" description="Glycosyl transferase family 1" evidence="1">
    <location>
        <begin position="200"/>
        <end position="349"/>
    </location>
</feature>
<name>A0A858Q6W4_9GAMM</name>
<dbReference type="Proteomes" id="UP000503004">
    <property type="component" value="Chromosome"/>
</dbReference>
<dbReference type="PANTHER" id="PTHR12526">
    <property type="entry name" value="GLYCOSYLTRANSFERASE"/>
    <property type="match status" value="1"/>
</dbReference>
<keyword evidence="3" id="KW-0808">Transferase</keyword>
<dbReference type="InterPro" id="IPR028098">
    <property type="entry name" value="Glyco_trans_4-like_N"/>
</dbReference>
<sequence length="374" mass="41463">MQTLASGSRHIVLFGPSFGEGGVARDIVNLANGFVRAGMEVSVLVNRPNELFMEQLYPQVRQVVLPSRSDRGLARELLAFIRAHWPDVVLTTEERDDGIAVAVRDELKDARVRFFLRMVTTLSVRLANQYRFRLNRALYRRKLRQIYTHCDGVICNSEGVADDLVAFLDLPRDEIAVLPNPTLTPELLAAALEPIEHPWFAPGEPPVILGAGRLGRAKDFGTLLKAFALLRRNRPCRLMILGQGRQKERLEAQAGELGVEADFELPGFVSNPYAYMARAGLFVLSSLWEGCPNVLIEAMAVGTPVVATDCRSGPREILRGGRFGPLVPLRDAEAMAEAMAATLARPLPPDMLRQAVQGYTLDNSIRLHLQTFFP</sequence>
<organism evidence="3 4">
    <name type="scientific">Methylococcus geothermalis</name>
    <dbReference type="NCBI Taxonomy" id="2681310"/>
    <lineage>
        <taxon>Bacteria</taxon>
        <taxon>Pseudomonadati</taxon>
        <taxon>Pseudomonadota</taxon>
        <taxon>Gammaproteobacteria</taxon>
        <taxon>Methylococcales</taxon>
        <taxon>Methylococcaceae</taxon>
        <taxon>Methylococcus</taxon>
    </lineage>
</organism>
<proteinExistence type="predicted"/>
<dbReference type="GO" id="GO:0016757">
    <property type="term" value="F:glycosyltransferase activity"/>
    <property type="evidence" value="ECO:0007669"/>
    <property type="project" value="UniProtKB-ARBA"/>
</dbReference>